<dbReference type="AlphaFoldDB" id="A0A6A6Q432"/>
<gene>
    <name evidence="3" type="ORF">BDY17DRAFT_85058</name>
</gene>
<reference evidence="3" key="1">
    <citation type="journal article" date="2020" name="Stud. Mycol.">
        <title>101 Dothideomycetes genomes: a test case for predicting lifestyles and emergence of pathogens.</title>
        <authorList>
            <person name="Haridas S."/>
            <person name="Albert R."/>
            <person name="Binder M."/>
            <person name="Bloem J."/>
            <person name="Labutti K."/>
            <person name="Salamov A."/>
            <person name="Andreopoulos B."/>
            <person name="Baker S."/>
            <person name="Barry K."/>
            <person name="Bills G."/>
            <person name="Bluhm B."/>
            <person name="Cannon C."/>
            <person name="Castanera R."/>
            <person name="Culley D."/>
            <person name="Daum C."/>
            <person name="Ezra D."/>
            <person name="Gonzalez J."/>
            <person name="Henrissat B."/>
            <person name="Kuo A."/>
            <person name="Liang C."/>
            <person name="Lipzen A."/>
            <person name="Lutzoni F."/>
            <person name="Magnuson J."/>
            <person name="Mondo S."/>
            <person name="Nolan M."/>
            <person name="Ohm R."/>
            <person name="Pangilinan J."/>
            <person name="Park H.-J."/>
            <person name="Ramirez L."/>
            <person name="Alfaro M."/>
            <person name="Sun H."/>
            <person name="Tritt A."/>
            <person name="Yoshinaga Y."/>
            <person name="Zwiers L.-H."/>
            <person name="Turgeon B."/>
            <person name="Goodwin S."/>
            <person name="Spatafora J."/>
            <person name="Crous P."/>
            <person name="Grigoriev I."/>
        </authorList>
    </citation>
    <scope>NUCLEOTIDE SEQUENCE</scope>
    <source>
        <strain evidence="3">CBS 113389</strain>
    </source>
</reference>
<name>A0A6A6Q432_9PEZI</name>
<dbReference type="OrthoDB" id="2253354at2759"/>
<evidence type="ECO:0000313" key="4">
    <source>
        <dbReference type="Proteomes" id="UP000799767"/>
    </source>
</evidence>
<evidence type="ECO:0000256" key="2">
    <source>
        <dbReference type="SAM" id="Phobius"/>
    </source>
</evidence>
<feature type="region of interest" description="Disordered" evidence="1">
    <location>
        <begin position="164"/>
        <end position="222"/>
    </location>
</feature>
<dbReference type="Pfam" id="PF17254">
    <property type="entry name" value="DUF5321"/>
    <property type="match status" value="1"/>
</dbReference>
<keyword evidence="4" id="KW-1185">Reference proteome</keyword>
<evidence type="ECO:0000256" key="1">
    <source>
        <dbReference type="SAM" id="MobiDB-lite"/>
    </source>
</evidence>
<dbReference type="InterPro" id="IPR035213">
    <property type="entry name" value="DUF5321"/>
</dbReference>
<keyword evidence="2" id="KW-1133">Transmembrane helix</keyword>
<feature type="compositionally biased region" description="Basic and acidic residues" evidence="1">
    <location>
        <begin position="169"/>
        <end position="208"/>
    </location>
</feature>
<keyword evidence="2" id="KW-0812">Transmembrane</keyword>
<evidence type="ECO:0000313" key="3">
    <source>
        <dbReference type="EMBL" id="KAF2486744.1"/>
    </source>
</evidence>
<dbReference type="GeneID" id="54479773"/>
<proteinExistence type="predicted"/>
<keyword evidence="2" id="KW-0472">Membrane</keyword>
<accession>A0A6A6Q432</accession>
<protein>
    <submittedName>
        <fullName evidence="3">Uncharacterized protein</fullName>
    </submittedName>
</protein>
<dbReference type="RefSeq" id="XP_033593313.1">
    <property type="nucleotide sequence ID" value="XM_033738772.1"/>
</dbReference>
<dbReference type="EMBL" id="MU001632">
    <property type="protein sequence ID" value="KAF2486744.1"/>
    <property type="molecule type" value="Genomic_DNA"/>
</dbReference>
<organism evidence="3 4">
    <name type="scientific">Neohortaea acidophila</name>
    <dbReference type="NCBI Taxonomy" id="245834"/>
    <lineage>
        <taxon>Eukaryota</taxon>
        <taxon>Fungi</taxon>
        <taxon>Dikarya</taxon>
        <taxon>Ascomycota</taxon>
        <taxon>Pezizomycotina</taxon>
        <taxon>Dothideomycetes</taxon>
        <taxon>Dothideomycetidae</taxon>
        <taxon>Mycosphaerellales</taxon>
        <taxon>Teratosphaeriaceae</taxon>
        <taxon>Neohortaea</taxon>
    </lineage>
</organism>
<sequence>MAPSRAMTPLRNICVRCPIRQTTASRRFGASGRRGYAQESDLPRIANPSFWASLVPKFLRRSKDPIEVAEVAKAKSTRSKEWNPATIFLFLGIFVGSNAIQIIAMRNEMLNFSRKTDAKLSLLREIVQRVKNGEDVDVRKALGTGDPQHEAEWEEVVKELEETDMLLEGSRKREAKRAERLDQKREQSKERTTESRDREGPGDGHEPDTAQGDTNRRPKFLM</sequence>
<feature type="transmembrane region" description="Helical" evidence="2">
    <location>
        <begin position="85"/>
        <end position="105"/>
    </location>
</feature>
<dbReference type="Proteomes" id="UP000799767">
    <property type="component" value="Unassembled WGS sequence"/>
</dbReference>